<dbReference type="Gene3D" id="2.60.40.790">
    <property type="match status" value="1"/>
</dbReference>
<dbReference type="PANTHER" id="PTHR47062">
    <property type="match status" value="1"/>
</dbReference>
<dbReference type="CDD" id="cd06470">
    <property type="entry name" value="ACD_IbpA-B_like"/>
    <property type="match status" value="1"/>
</dbReference>
<evidence type="ECO:0000256" key="1">
    <source>
        <dbReference type="ARBA" id="ARBA00023016"/>
    </source>
</evidence>
<gene>
    <name evidence="3" type="ORF">METZ01_LOCUS34709</name>
</gene>
<dbReference type="InterPro" id="IPR037913">
    <property type="entry name" value="ACD_IbpA/B"/>
</dbReference>
<dbReference type="PROSITE" id="PS01031">
    <property type="entry name" value="SHSP"/>
    <property type="match status" value="1"/>
</dbReference>
<protein>
    <recommendedName>
        <fullName evidence="2">SHSP domain-containing protein</fullName>
    </recommendedName>
</protein>
<evidence type="ECO:0000259" key="2">
    <source>
        <dbReference type="PROSITE" id="PS01031"/>
    </source>
</evidence>
<dbReference type="Pfam" id="PF00011">
    <property type="entry name" value="HSP20"/>
    <property type="match status" value="1"/>
</dbReference>
<dbReference type="AlphaFoldDB" id="A0A381QR63"/>
<name>A0A381QR63_9ZZZZ</name>
<feature type="domain" description="SHSP" evidence="2">
    <location>
        <begin position="32"/>
        <end position="144"/>
    </location>
</feature>
<dbReference type="InterPro" id="IPR002068">
    <property type="entry name" value="A-crystallin/Hsp20_dom"/>
</dbReference>
<evidence type="ECO:0000313" key="3">
    <source>
        <dbReference type="EMBL" id="SUZ81855.1"/>
    </source>
</evidence>
<proteinExistence type="predicted"/>
<dbReference type="PANTHER" id="PTHR47062:SF1">
    <property type="entry name" value="SMALL HEAT SHOCK PROTEIN IBPA"/>
    <property type="match status" value="1"/>
</dbReference>
<dbReference type="SUPFAM" id="SSF49764">
    <property type="entry name" value="HSP20-like chaperones"/>
    <property type="match status" value="1"/>
</dbReference>
<accession>A0A381QR63</accession>
<keyword evidence="1" id="KW-0346">Stress response</keyword>
<dbReference type="EMBL" id="UINC01001483">
    <property type="protein sequence ID" value="SUZ81855.1"/>
    <property type="molecule type" value="Genomic_DNA"/>
</dbReference>
<reference evidence="3" key="1">
    <citation type="submission" date="2018-05" db="EMBL/GenBank/DDBJ databases">
        <authorList>
            <person name="Lanie J.A."/>
            <person name="Ng W.-L."/>
            <person name="Kazmierczak K.M."/>
            <person name="Andrzejewski T.M."/>
            <person name="Davidsen T.M."/>
            <person name="Wayne K.J."/>
            <person name="Tettelin H."/>
            <person name="Glass J.I."/>
            <person name="Rusch D."/>
            <person name="Podicherti R."/>
            <person name="Tsui H.-C.T."/>
            <person name="Winkler M.E."/>
        </authorList>
    </citation>
    <scope>NUCLEOTIDE SEQUENCE</scope>
</reference>
<sequence>MYMNNFDFSPLYRTTIGFDHLSSLLKTVSRSDANSNSYPPYNIELLNKDQYRITMAVAGFVKNELDIQIEQQLLVVKGTRPNGESLEINYLHQGIAARNFERRFQLADHVEVTQAHLQNGLLHIDLAREIPEAMKPKSIPIESNSNKLIDVEETKPIEKRDAA</sequence>
<organism evidence="3">
    <name type="scientific">marine metagenome</name>
    <dbReference type="NCBI Taxonomy" id="408172"/>
    <lineage>
        <taxon>unclassified sequences</taxon>
        <taxon>metagenomes</taxon>
        <taxon>ecological metagenomes</taxon>
    </lineage>
</organism>
<dbReference type="InterPro" id="IPR008978">
    <property type="entry name" value="HSP20-like_chaperone"/>
</dbReference>